<dbReference type="CDD" id="cd12148">
    <property type="entry name" value="fungal_TF_MHR"/>
    <property type="match status" value="1"/>
</dbReference>
<dbReference type="SMART" id="SM00906">
    <property type="entry name" value="Fungal_trans"/>
    <property type="match status" value="1"/>
</dbReference>
<dbReference type="Pfam" id="PF04082">
    <property type="entry name" value="Fungal_trans"/>
    <property type="match status" value="1"/>
</dbReference>
<dbReference type="PANTHER" id="PTHR46910:SF38">
    <property type="entry name" value="ZN(2)-C6 FUNGAL-TYPE DOMAIN-CONTAINING PROTEIN"/>
    <property type="match status" value="1"/>
</dbReference>
<dbReference type="InterPro" id="IPR007219">
    <property type="entry name" value="XnlR_reg_dom"/>
</dbReference>
<evidence type="ECO:0000259" key="3">
    <source>
        <dbReference type="SMART" id="SM00906"/>
    </source>
</evidence>
<name>A0ABR2ZS14_9AGAR</name>
<organism evidence="4 5">
    <name type="scientific">Marasmius tenuissimus</name>
    <dbReference type="NCBI Taxonomy" id="585030"/>
    <lineage>
        <taxon>Eukaryota</taxon>
        <taxon>Fungi</taxon>
        <taxon>Dikarya</taxon>
        <taxon>Basidiomycota</taxon>
        <taxon>Agaricomycotina</taxon>
        <taxon>Agaricomycetes</taxon>
        <taxon>Agaricomycetidae</taxon>
        <taxon>Agaricales</taxon>
        <taxon>Marasmiineae</taxon>
        <taxon>Marasmiaceae</taxon>
        <taxon>Marasmius</taxon>
    </lineage>
</organism>
<keyword evidence="1" id="KW-0539">Nucleus</keyword>
<dbReference type="Proteomes" id="UP001437256">
    <property type="component" value="Unassembled WGS sequence"/>
</dbReference>
<dbReference type="EMBL" id="JBBXMP010000073">
    <property type="protein sequence ID" value="KAL0063809.1"/>
    <property type="molecule type" value="Genomic_DNA"/>
</dbReference>
<evidence type="ECO:0000256" key="2">
    <source>
        <dbReference type="SAM" id="MobiDB-lite"/>
    </source>
</evidence>
<keyword evidence="5" id="KW-1185">Reference proteome</keyword>
<evidence type="ECO:0000256" key="1">
    <source>
        <dbReference type="ARBA" id="ARBA00023242"/>
    </source>
</evidence>
<accession>A0ABR2ZS14</accession>
<feature type="region of interest" description="Disordered" evidence="2">
    <location>
        <begin position="64"/>
        <end position="97"/>
    </location>
</feature>
<reference evidence="4 5" key="1">
    <citation type="submission" date="2024-05" db="EMBL/GenBank/DDBJ databases">
        <title>A draft genome resource for the thread blight pathogen Marasmius tenuissimus strain MS-2.</title>
        <authorList>
            <person name="Yulfo-Soto G.E."/>
            <person name="Baruah I.K."/>
            <person name="Amoako-Attah I."/>
            <person name="Bukari Y."/>
            <person name="Meinhardt L.W."/>
            <person name="Bailey B.A."/>
            <person name="Cohen S.P."/>
        </authorList>
    </citation>
    <scope>NUCLEOTIDE SEQUENCE [LARGE SCALE GENOMIC DNA]</scope>
    <source>
        <strain evidence="4 5">MS-2</strain>
    </source>
</reference>
<dbReference type="PANTHER" id="PTHR46910">
    <property type="entry name" value="TRANSCRIPTION FACTOR PDR1"/>
    <property type="match status" value="1"/>
</dbReference>
<protein>
    <submittedName>
        <fullName evidence="4">Gypsy retrotransposon integrase-like protein 1</fullName>
    </submittedName>
</protein>
<evidence type="ECO:0000313" key="4">
    <source>
        <dbReference type="EMBL" id="KAL0063809.1"/>
    </source>
</evidence>
<dbReference type="InterPro" id="IPR050987">
    <property type="entry name" value="AtrR-like"/>
</dbReference>
<proteinExistence type="predicted"/>
<comment type="caution">
    <text evidence="4">The sequence shown here is derived from an EMBL/GenBank/DDBJ whole genome shotgun (WGS) entry which is preliminary data.</text>
</comment>
<gene>
    <name evidence="4" type="primary">GIN1_36</name>
    <name evidence="4" type="ORF">AAF712_009254</name>
</gene>
<feature type="compositionally biased region" description="Polar residues" evidence="2">
    <location>
        <begin position="176"/>
        <end position="187"/>
    </location>
</feature>
<evidence type="ECO:0000313" key="5">
    <source>
        <dbReference type="Proteomes" id="UP001437256"/>
    </source>
</evidence>
<sequence>MIHVQKRGPPKGTPRGTKSIQSIAKSILSTSKPYVVPEKPEDTLRILKDLASHVVYLEEQLEAFGKRERSRQTSAINSPDSSATNVSPRPPMDTYYTPAYTPALAETENEGPENSGDEDDSPTMDLVKAVVKHLTISTPMPAHPQTSQLAQYFREPDELESNTSDKNFWPRGNEMGKQSANEVSMSSRPKRKEFWDIQSWQVGTGAHGPSNPLMSHGYTFPPYDLLPTLVSLFFTNVHPLFPVLHKPTFEQGVNEGLHHRDTHFASVLLVVCALGSRYSFDLRVFEDGDRIEGRWDSSDQNNGYPKKSRISVGWKWFRQVKLIRTEFQTKASLCELQMYCLAIYFLQGTSRAEMCSALLGLGVRLAQELGIHRKSSANLLSPSTPPLNATNINPSVQSQMWSRAFWGLVSIDVALSLIRGVPRAMHTDDFDLPLPLDCDDEYWVQGEKDDAAPDQGFKQPKDKPSRLSYWVTFLKLLDIVSFAQKTLYAVRKTDVWTRMDMTETEWNEKIVAELDSALNAWIDSIPVHLKWNPNRIHYPGNSLNESNRVFEQSTVLYVSYYWAQIIIHKPFLFATSNSVPPPPTTATTTVPANTTEGWRFPSMAICINAGRSAIRLVEIAQGRECETQGAQCRPPFAFVMVGLYVIDISLRLTLTSRLSSTLHAEHYHIISDHPVRQRMAEREAEEPVHFKCITGSRRCA</sequence>
<feature type="domain" description="Xylanolytic transcriptional activator regulatory" evidence="3">
    <location>
        <begin position="355"/>
        <end position="441"/>
    </location>
</feature>
<feature type="compositionally biased region" description="Polar residues" evidence="2">
    <location>
        <begin position="72"/>
        <end position="87"/>
    </location>
</feature>
<feature type="region of interest" description="Disordered" evidence="2">
    <location>
        <begin position="157"/>
        <end position="188"/>
    </location>
</feature>